<evidence type="ECO:0000256" key="4">
    <source>
        <dbReference type="ARBA" id="ARBA00022737"/>
    </source>
</evidence>
<dbReference type="GO" id="GO:0005576">
    <property type="term" value="C:extracellular region"/>
    <property type="evidence" value="ECO:0007669"/>
    <property type="project" value="InterPro"/>
</dbReference>
<feature type="compositionally biased region" description="Polar residues" evidence="7">
    <location>
        <begin position="241"/>
        <end position="260"/>
    </location>
</feature>
<evidence type="ECO:0000313" key="10">
    <source>
        <dbReference type="EMBL" id="CAB3396627.1"/>
    </source>
</evidence>
<dbReference type="SMART" id="SM00494">
    <property type="entry name" value="ChtBD2"/>
    <property type="match status" value="11"/>
</dbReference>
<keyword evidence="11" id="KW-1185">Reference proteome</keyword>
<feature type="domain" description="Chitin-binding type-2" evidence="9">
    <location>
        <begin position="570"/>
        <end position="618"/>
    </location>
</feature>
<protein>
    <recommendedName>
        <fullName evidence="9">Chitin-binding type-2 domain-containing protein</fullName>
    </recommendedName>
</protein>
<feature type="compositionally biased region" description="Polar residues" evidence="7">
    <location>
        <begin position="650"/>
        <end position="703"/>
    </location>
</feature>
<keyword evidence="1" id="KW-0217">Developmental protein</keyword>
<reference evidence="10 11" key="1">
    <citation type="submission" date="2020-04" db="EMBL/GenBank/DDBJ databases">
        <authorList>
            <person name="Laetsch R D."/>
            <person name="Stevens L."/>
            <person name="Kumar S."/>
            <person name="Blaxter L. M."/>
        </authorList>
    </citation>
    <scope>NUCLEOTIDE SEQUENCE [LARGE SCALE GENOMIC DNA]</scope>
</reference>
<dbReference type="OrthoDB" id="6020543at2759"/>
<gene>
    <name evidence="10" type="ORF">CBOVIS_LOCUS153</name>
</gene>
<feature type="domain" description="Chitin-binding type-2" evidence="9">
    <location>
        <begin position="1219"/>
        <end position="1275"/>
    </location>
</feature>
<feature type="region of interest" description="Disordered" evidence="7">
    <location>
        <begin position="225"/>
        <end position="266"/>
    </location>
</feature>
<keyword evidence="3 8" id="KW-0732">Signal</keyword>
<keyword evidence="2" id="KW-0147">Chitin-binding</keyword>
<dbReference type="InterPro" id="IPR036508">
    <property type="entry name" value="Chitin-bd_dom_sf"/>
</dbReference>
<evidence type="ECO:0000259" key="9">
    <source>
        <dbReference type="PROSITE" id="PS50940"/>
    </source>
</evidence>
<dbReference type="EMBL" id="CADEPM010000001">
    <property type="protein sequence ID" value="CAB3396627.1"/>
    <property type="molecule type" value="Genomic_DNA"/>
</dbReference>
<feature type="domain" description="Chitin-binding type-2" evidence="9">
    <location>
        <begin position="713"/>
        <end position="769"/>
    </location>
</feature>
<feature type="compositionally biased region" description="Low complexity" evidence="7">
    <location>
        <begin position="931"/>
        <end position="941"/>
    </location>
</feature>
<feature type="compositionally biased region" description="Low complexity" evidence="7">
    <location>
        <begin position="225"/>
        <end position="235"/>
    </location>
</feature>
<dbReference type="GO" id="GO:0008061">
    <property type="term" value="F:chitin binding"/>
    <property type="evidence" value="ECO:0007669"/>
    <property type="project" value="UniProtKB-KW"/>
</dbReference>
<dbReference type="PANTHER" id="PTHR23301:SF0">
    <property type="entry name" value="CHITIN-BINDING TYPE-2 DOMAIN-CONTAINING PROTEIN-RELATED"/>
    <property type="match status" value="1"/>
</dbReference>
<feature type="compositionally biased region" description="Polar residues" evidence="7">
    <location>
        <begin position="807"/>
        <end position="824"/>
    </location>
</feature>
<dbReference type="Proteomes" id="UP000494206">
    <property type="component" value="Unassembled WGS sequence"/>
</dbReference>
<dbReference type="PANTHER" id="PTHR23301">
    <property type="entry name" value="CHITIN BINDING PERITROPHIN-A"/>
    <property type="match status" value="1"/>
</dbReference>
<comment type="caution">
    <text evidence="10">The sequence shown here is derived from an EMBL/GenBank/DDBJ whole genome shotgun (WGS) entry which is preliminary data.</text>
</comment>
<feature type="domain" description="Chitin-binding type-2" evidence="9">
    <location>
        <begin position="1082"/>
        <end position="1140"/>
    </location>
</feature>
<dbReference type="Pfam" id="PF01607">
    <property type="entry name" value="CBM_14"/>
    <property type="match status" value="6"/>
</dbReference>
<name>A0A8S1E8N3_9PELO</name>
<feature type="compositionally biased region" description="Low complexity" evidence="7">
    <location>
        <begin position="795"/>
        <end position="806"/>
    </location>
</feature>
<evidence type="ECO:0000256" key="6">
    <source>
        <dbReference type="ARBA" id="ARBA00023180"/>
    </source>
</evidence>
<feature type="region of interest" description="Disordered" evidence="7">
    <location>
        <begin position="769"/>
        <end position="828"/>
    </location>
</feature>
<evidence type="ECO:0000256" key="8">
    <source>
        <dbReference type="SAM" id="SignalP"/>
    </source>
</evidence>
<evidence type="ECO:0000256" key="3">
    <source>
        <dbReference type="ARBA" id="ARBA00022729"/>
    </source>
</evidence>
<feature type="domain" description="Chitin-binding type-2" evidence="9">
    <location>
        <begin position="26"/>
        <end position="81"/>
    </location>
</feature>
<feature type="signal peptide" evidence="8">
    <location>
        <begin position="1"/>
        <end position="19"/>
    </location>
</feature>
<dbReference type="Gene3D" id="2.170.140.10">
    <property type="entry name" value="Chitin binding domain"/>
    <property type="match status" value="5"/>
</dbReference>
<dbReference type="SUPFAM" id="SSF57625">
    <property type="entry name" value="Invertebrate chitin-binding proteins"/>
    <property type="match status" value="8"/>
</dbReference>
<feature type="domain" description="Chitin-binding type-2" evidence="9">
    <location>
        <begin position="849"/>
        <end position="908"/>
    </location>
</feature>
<feature type="compositionally biased region" description="Low complexity" evidence="7">
    <location>
        <begin position="973"/>
        <end position="989"/>
    </location>
</feature>
<evidence type="ECO:0000256" key="5">
    <source>
        <dbReference type="ARBA" id="ARBA00023157"/>
    </source>
</evidence>
<evidence type="ECO:0000256" key="1">
    <source>
        <dbReference type="ARBA" id="ARBA00022473"/>
    </source>
</evidence>
<feature type="domain" description="Chitin-binding type-2" evidence="9">
    <location>
        <begin position="1007"/>
        <end position="1061"/>
    </location>
</feature>
<keyword evidence="4" id="KW-0677">Repeat</keyword>
<accession>A0A8S1E8N3</accession>
<evidence type="ECO:0000256" key="2">
    <source>
        <dbReference type="ARBA" id="ARBA00022669"/>
    </source>
</evidence>
<feature type="domain" description="Chitin-binding type-2" evidence="9">
    <location>
        <begin position="1156"/>
        <end position="1214"/>
    </location>
</feature>
<feature type="domain" description="Chitin-binding type-2" evidence="9">
    <location>
        <begin position="90"/>
        <end position="135"/>
    </location>
</feature>
<feature type="domain" description="Chitin-binding type-2" evidence="9">
    <location>
        <begin position="329"/>
        <end position="382"/>
    </location>
</feature>
<sequence>MGTNLTPFLFIFLFTHVNTQHYHETPSICPPNFSGSLQGNSCSREYSICVNGVHQSASCDEDSVFYQNQCIPAAQSPECAISNDDSKSSNFDCSSRQDGSYAIGCSNEFVQCVSGSPYTVFCPSTLVFVEKYQKCLESCDSVYEGAVEEDLDGSGEVYTSSRDNDESSNQEFNCAGLKDGNYPQGCSPFFFVCVGGNAFISYCPAGLVYNENQQACDYACTSPTTTTPTIEPTSTVEDDSYLSTNSVSPTTEDPTTNPSNYEEATTEEVTTYAPSFDDEETTTEEVSTYAPSFDDEETTTVLTYVEETTTPGVDDEVTTSVPIQTTTEVRVCEEGKVTTFGVCASRFSKCVNNFVRAKQCPTSTLFEAPLLLCVYDLPQCQPTPIRPISNYLKPDIVVSPFDDSEAQLQNYGRRGRHWRPLIEDPFFTPSETGHRHHKYGPKPYERKKYRFVPGIDSPFSTSFRGRAFLNDKFRDHRRPNMDKIYYRNSKKGGLRRIFYLDDEFDKPHPRTFASDIRRVFPSSDTRRSPVYPVYTATSYPSAYGSRKKRYAPYGNPTYNHGNSVRQNQVNEYCRNYTTPVFLSFEQCFDRFVYCSGNGVNRMAACPVGEHFDRQIGSCSETCGTSASPAVPINSGIGNQQSNDFGGEVVNSGNFQSTNSNNKGSSDNTQFFNDNNQETIENSTPSSDSQSTNDDSATRPTPSSDLAKPLMIVKTICEKSSNGLFSLGCSQEYIHCHNGVPARKTCPAALYFDESRALCDYRDSVEECKASDSNQDAYAPTMTPYKPTTVPPTPSGPSSAADDSQSSFYQSTTVSPGQDVPSTYTPFVKPYKPLRPTQDSIYQSPVAREQDPCNRLVDGAHGEGCSASFIMCEKGQLMKTVTCPLGEGYDPSVQMCKSFSLISTHACGTQTSTGPGLAQPLPYIRLDSVTSTTTTESSVQSSPYKNNNDAEENRSDYQNVSQYGNDSDEDSNDSTESSIYSTSGYESSTYTDEEDNLNEDIGTTSSPKVVCKAGSRASVGFCSASYLECDVAKNTYVVKACADGESFDVHSSQCVASEKCGHEAIRQIVNDVVSTGPLYKQLDRRCANSAENETRSTGSCRNSYIRCSNGKTVTELCSGGMIFSNAHKKCVERSTLMECAIASAKPVSSYYNRPSSDAFCDGKPDGLFRNPGDCSGILQCFGGDLFEYPSCPARLAFNEVTGKCDYPQNVRGCDTKNNDEGECSEHGAFLSDDDNCSIFYRCVWGRKVEMKCPLGTLFNPALSVCDWPSAVPQCAGSEERLDADDEPSSYESYY</sequence>
<feature type="region of interest" description="Disordered" evidence="7">
    <location>
        <begin position="931"/>
        <end position="1004"/>
    </location>
</feature>
<evidence type="ECO:0000313" key="11">
    <source>
        <dbReference type="Proteomes" id="UP000494206"/>
    </source>
</evidence>
<evidence type="ECO:0000256" key="7">
    <source>
        <dbReference type="SAM" id="MobiDB-lite"/>
    </source>
</evidence>
<keyword evidence="5" id="KW-1015">Disulfide bond</keyword>
<dbReference type="PROSITE" id="PS50940">
    <property type="entry name" value="CHIT_BIND_II"/>
    <property type="match status" value="11"/>
</dbReference>
<dbReference type="InterPro" id="IPR002557">
    <property type="entry name" value="Chitin-bd_dom"/>
</dbReference>
<feature type="region of interest" description="Disordered" evidence="7">
    <location>
        <begin position="633"/>
        <end position="704"/>
    </location>
</feature>
<feature type="domain" description="Chitin-binding type-2" evidence="9">
    <location>
        <begin position="171"/>
        <end position="218"/>
    </location>
</feature>
<keyword evidence="6" id="KW-0325">Glycoprotein</keyword>
<proteinExistence type="predicted"/>
<feature type="chain" id="PRO_5035824217" description="Chitin-binding type-2 domain-containing protein" evidence="8">
    <location>
        <begin position="20"/>
        <end position="1293"/>
    </location>
</feature>
<dbReference type="InterPro" id="IPR051940">
    <property type="entry name" value="Chitin_bind-dev_reg"/>
</dbReference>
<organism evidence="10 11">
    <name type="scientific">Caenorhabditis bovis</name>
    <dbReference type="NCBI Taxonomy" id="2654633"/>
    <lineage>
        <taxon>Eukaryota</taxon>
        <taxon>Metazoa</taxon>
        <taxon>Ecdysozoa</taxon>
        <taxon>Nematoda</taxon>
        <taxon>Chromadorea</taxon>
        <taxon>Rhabditida</taxon>
        <taxon>Rhabditina</taxon>
        <taxon>Rhabditomorpha</taxon>
        <taxon>Rhabditoidea</taxon>
        <taxon>Rhabditidae</taxon>
        <taxon>Peloderinae</taxon>
        <taxon>Caenorhabditis</taxon>
    </lineage>
</organism>